<reference evidence="4 5" key="1">
    <citation type="submission" date="2019-02" db="EMBL/GenBank/DDBJ databases">
        <title>Draft genome sequence of Amycolatopsis sp. 8-3EHSu isolated from roots of Suaeda maritima.</title>
        <authorList>
            <person name="Duangmal K."/>
            <person name="Chantavorakit T."/>
        </authorList>
    </citation>
    <scope>NUCLEOTIDE SEQUENCE [LARGE SCALE GENOMIC DNA]</scope>
    <source>
        <strain evidence="4 5">8-3EHSu</strain>
    </source>
</reference>
<keyword evidence="3" id="KW-0472">Membrane</keyword>
<evidence type="ECO:0000256" key="1">
    <source>
        <dbReference type="SAM" id="Coils"/>
    </source>
</evidence>
<organism evidence="4 5">
    <name type="scientific">Amycolatopsis suaedae</name>
    <dbReference type="NCBI Taxonomy" id="2510978"/>
    <lineage>
        <taxon>Bacteria</taxon>
        <taxon>Bacillati</taxon>
        <taxon>Actinomycetota</taxon>
        <taxon>Actinomycetes</taxon>
        <taxon>Pseudonocardiales</taxon>
        <taxon>Pseudonocardiaceae</taxon>
        <taxon>Amycolatopsis</taxon>
    </lineage>
</organism>
<accession>A0A4Q7J0H9</accession>
<gene>
    <name evidence="4" type="ORF">EWH70_32725</name>
</gene>
<protein>
    <recommendedName>
        <fullName evidence="6">Cell division protein FtsL</fullName>
    </recommendedName>
</protein>
<feature type="compositionally biased region" description="Basic and acidic residues" evidence="2">
    <location>
        <begin position="14"/>
        <end position="23"/>
    </location>
</feature>
<comment type="caution">
    <text evidence="4">The sequence shown here is derived from an EMBL/GenBank/DDBJ whole genome shotgun (WGS) entry which is preliminary data.</text>
</comment>
<dbReference type="AlphaFoldDB" id="A0A4Q7J0H9"/>
<feature type="region of interest" description="Disordered" evidence="2">
    <location>
        <begin position="1"/>
        <end position="80"/>
    </location>
</feature>
<evidence type="ECO:0000313" key="4">
    <source>
        <dbReference type="EMBL" id="RZQ59876.1"/>
    </source>
</evidence>
<sequence length="223" mass="24071">MTAPARSRTRARSARRDEQEPRRARAGATVTEPARPVRGRRPRTERGGRTTAAERAYARRAQRAGAAEREEEQGAAASGRKRALKLLRLPTSRASFVLVMMGLLAAGVATTLWLSTQAIADSYRLEELRRDNATLAERAEQLERDVTRKESSSSLAEDAKKLGMVPVGDLAHIVVNPDGTVRVVGEPKKTDPKAQEEPTPPEDVAPPAQPTVPDGTTPAAGGR</sequence>
<evidence type="ECO:0000313" key="5">
    <source>
        <dbReference type="Proteomes" id="UP000292003"/>
    </source>
</evidence>
<keyword evidence="3" id="KW-1133">Transmembrane helix</keyword>
<feature type="region of interest" description="Disordered" evidence="2">
    <location>
        <begin position="178"/>
        <end position="223"/>
    </location>
</feature>
<dbReference type="OrthoDB" id="4555900at2"/>
<keyword evidence="5" id="KW-1185">Reference proteome</keyword>
<feature type="compositionally biased region" description="Basic and acidic residues" evidence="2">
    <location>
        <begin position="185"/>
        <end position="196"/>
    </location>
</feature>
<keyword evidence="3" id="KW-0812">Transmembrane</keyword>
<evidence type="ECO:0000256" key="3">
    <source>
        <dbReference type="SAM" id="Phobius"/>
    </source>
</evidence>
<dbReference type="Proteomes" id="UP000292003">
    <property type="component" value="Unassembled WGS sequence"/>
</dbReference>
<dbReference type="RefSeq" id="WP_130479441.1">
    <property type="nucleotide sequence ID" value="NZ_SFCC01000021.1"/>
</dbReference>
<feature type="compositionally biased region" description="Pro residues" evidence="2">
    <location>
        <begin position="201"/>
        <end position="210"/>
    </location>
</feature>
<feature type="coiled-coil region" evidence="1">
    <location>
        <begin position="125"/>
        <end position="152"/>
    </location>
</feature>
<feature type="transmembrane region" description="Helical" evidence="3">
    <location>
        <begin position="94"/>
        <end position="114"/>
    </location>
</feature>
<evidence type="ECO:0000256" key="2">
    <source>
        <dbReference type="SAM" id="MobiDB-lite"/>
    </source>
</evidence>
<evidence type="ECO:0008006" key="6">
    <source>
        <dbReference type="Google" id="ProtNLM"/>
    </source>
</evidence>
<proteinExistence type="predicted"/>
<keyword evidence="1" id="KW-0175">Coiled coil</keyword>
<name>A0A4Q7J0H9_9PSEU</name>
<dbReference type="EMBL" id="SFCC01000021">
    <property type="protein sequence ID" value="RZQ59876.1"/>
    <property type="molecule type" value="Genomic_DNA"/>
</dbReference>